<organism evidence="3 4">
    <name type="scientific">Abyssobacteria bacterium (strain SURF_5)</name>
    <dbReference type="NCBI Taxonomy" id="2093360"/>
    <lineage>
        <taxon>Bacteria</taxon>
        <taxon>Pseudomonadati</taxon>
        <taxon>Candidatus Hydrogenedentota</taxon>
        <taxon>Candidatus Abyssobacteria</taxon>
    </lineage>
</organism>
<comment type="caution">
    <text evidence="3">The sequence shown here is derived from an EMBL/GenBank/DDBJ whole genome shotgun (WGS) entry which is preliminary data.</text>
</comment>
<accession>A0A3A4NPB6</accession>
<dbReference type="Gene3D" id="2.40.128.110">
    <property type="entry name" value="Lipid/polyisoprenoid-binding, YceI-like"/>
    <property type="match status" value="1"/>
</dbReference>
<sequence length="221" mass="24468">MPEFSMKYLLILGLLAAFALNRSSSKAEAADYVVDPAQTILVVRLFKAGIGSALAHDHIIRAADPAGEAVINFENPSASSLWVEVRTDALKADELSMRKKYGLTKEMSEKDRREVQETMLSKKQMDAKAYPTIRFESTKIEMLSEGQFLITGSLTIHGVKNQVSFPAVVKKLNGTLSGQASFRFKQSDFKIQPYSAFFGTVRNQDESVMNVDLVLAPKTPE</sequence>
<dbReference type="PANTHER" id="PTHR34406">
    <property type="entry name" value="PROTEIN YCEI"/>
    <property type="match status" value="1"/>
</dbReference>
<dbReference type="EMBL" id="QZKU01000116">
    <property type="protein sequence ID" value="RJP17301.1"/>
    <property type="molecule type" value="Genomic_DNA"/>
</dbReference>
<dbReference type="Pfam" id="PF04264">
    <property type="entry name" value="YceI"/>
    <property type="match status" value="1"/>
</dbReference>
<dbReference type="InterPro" id="IPR007372">
    <property type="entry name" value="Lipid/polyisoprenoid-bd_YceI"/>
</dbReference>
<feature type="chain" id="PRO_5017249359" description="Lipid/polyisoprenoid-binding YceI-like domain-containing protein" evidence="1">
    <location>
        <begin position="30"/>
        <end position="221"/>
    </location>
</feature>
<gene>
    <name evidence="3" type="ORF">C4520_17080</name>
</gene>
<evidence type="ECO:0000313" key="4">
    <source>
        <dbReference type="Proteomes" id="UP000265882"/>
    </source>
</evidence>
<dbReference type="SMART" id="SM00867">
    <property type="entry name" value="YceI"/>
    <property type="match status" value="1"/>
</dbReference>
<protein>
    <recommendedName>
        <fullName evidence="2">Lipid/polyisoprenoid-binding YceI-like domain-containing protein</fullName>
    </recommendedName>
</protein>
<feature type="signal peptide" evidence="1">
    <location>
        <begin position="1"/>
        <end position="29"/>
    </location>
</feature>
<reference evidence="3 4" key="1">
    <citation type="journal article" date="2017" name="ISME J.">
        <title>Energy and carbon metabolisms in a deep terrestrial subsurface fluid microbial community.</title>
        <authorList>
            <person name="Momper L."/>
            <person name="Jungbluth S.P."/>
            <person name="Lee M.D."/>
            <person name="Amend J.P."/>
        </authorList>
    </citation>
    <scope>NUCLEOTIDE SEQUENCE [LARGE SCALE GENOMIC DNA]</scope>
    <source>
        <strain evidence="3">SURF_5</strain>
    </source>
</reference>
<evidence type="ECO:0000313" key="3">
    <source>
        <dbReference type="EMBL" id="RJP17301.1"/>
    </source>
</evidence>
<dbReference type="Proteomes" id="UP000265882">
    <property type="component" value="Unassembled WGS sequence"/>
</dbReference>
<proteinExistence type="predicted"/>
<name>A0A3A4NPB6_ABYX5</name>
<dbReference type="AlphaFoldDB" id="A0A3A4NPB6"/>
<dbReference type="PANTHER" id="PTHR34406:SF1">
    <property type="entry name" value="PROTEIN YCEI"/>
    <property type="match status" value="1"/>
</dbReference>
<dbReference type="SUPFAM" id="SSF101874">
    <property type="entry name" value="YceI-like"/>
    <property type="match status" value="1"/>
</dbReference>
<feature type="domain" description="Lipid/polyisoprenoid-binding YceI-like" evidence="2">
    <location>
        <begin position="31"/>
        <end position="216"/>
    </location>
</feature>
<evidence type="ECO:0000259" key="2">
    <source>
        <dbReference type="SMART" id="SM00867"/>
    </source>
</evidence>
<dbReference type="InterPro" id="IPR036761">
    <property type="entry name" value="TTHA0802/YceI-like_sf"/>
</dbReference>
<evidence type="ECO:0000256" key="1">
    <source>
        <dbReference type="SAM" id="SignalP"/>
    </source>
</evidence>
<keyword evidence="1" id="KW-0732">Signal</keyword>